<organism evidence="1 2">
    <name type="scientific">Caerostris extrusa</name>
    <name type="common">Bark spider</name>
    <name type="synonym">Caerostris bankana</name>
    <dbReference type="NCBI Taxonomy" id="172846"/>
    <lineage>
        <taxon>Eukaryota</taxon>
        <taxon>Metazoa</taxon>
        <taxon>Ecdysozoa</taxon>
        <taxon>Arthropoda</taxon>
        <taxon>Chelicerata</taxon>
        <taxon>Arachnida</taxon>
        <taxon>Araneae</taxon>
        <taxon>Araneomorphae</taxon>
        <taxon>Entelegynae</taxon>
        <taxon>Araneoidea</taxon>
        <taxon>Araneidae</taxon>
        <taxon>Caerostris</taxon>
    </lineage>
</organism>
<name>A0AAV4XDJ8_CAEEX</name>
<sequence>MHLTNHLLTQDLGGFPRDLLSIFSGGSKGGGRKNSNTCGSWNPSVRFLSCQNLTPGMEKKGKKGRTKDIEVSEVGRISLRLASLAISRFSQFFEHWIFKDKETRGIRH</sequence>
<accession>A0AAV4XDJ8</accession>
<evidence type="ECO:0000313" key="2">
    <source>
        <dbReference type="Proteomes" id="UP001054945"/>
    </source>
</evidence>
<dbReference type="EMBL" id="BPLR01017488">
    <property type="protein sequence ID" value="GIY92041.1"/>
    <property type="molecule type" value="Genomic_DNA"/>
</dbReference>
<gene>
    <name evidence="1" type="ORF">CEXT_53241</name>
</gene>
<protein>
    <submittedName>
        <fullName evidence="1">Uncharacterized protein</fullName>
    </submittedName>
</protein>
<dbReference type="Proteomes" id="UP001054945">
    <property type="component" value="Unassembled WGS sequence"/>
</dbReference>
<reference evidence="1 2" key="1">
    <citation type="submission" date="2021-06" db="EMBL/GenBank/DDBJ databases">
        <title>Caerostris extrusa draft genome.</title>
        <authorList>
            <person name="Kono N."/>
            <person name="Arakawa K."/>
        </authorList>
    </citation>
    <scope>NUCLEOTIDE SEQUENCE [LARGE SCALE GENOMIC DNA]</scope>
</reference>
<evidence type="ECO:0000313" key="1">
    <source>
        <dbReference type="EMBL" id="GIY92041.1"/>
    </source>
</evidence>
<dbReference type="AlphaFoldDB" id="A0AAV4XDJ8"/>
<comment type="caution">
    <text evidence="1">The sequence shown here is derived from an EMBL/GenBank/DDBJ whole genome shotgun (WGS) entry which is preliminary data.</text>
</comment>
<keyword evidence="2" id="KW-1185">Reference proteome</keyword>
<proteinExistence type="predicted"/>